<feature type="region of interest" description="Disordered" evidence="7">
    <location>
        <begin position="1"/>
        <end position="34"/>
    </location>
</feature>
<dbReference type="PRINTS" id="PR00773">
    <property type="entry name" value="GRPEPROTEIN"/>
</dbReference>
<evidence type="ECO:0000256" key="6">
    <source>
        <dbReference type="ARBA" id="ARBA00023186"/>
    </source>
</evidence>
<protein>
    <recommendedName>
        <fullName evidence="9">Protein GrpE</fullName>
    </recommendedName>
</protein>
<dbReference type="GO" id="GO:0051087">
    <property type="term" value="F:protein-folding chaperone binding"/>
    <property type="evidence" value="ECO:0007669"/>
    <property type="project" value="InterPro"/>
</dbReference>
<dbReference type="Pfam" id="PF01025">
    <property type="entry name" value="GrpE"/>
    <property type="match status" value="1"/>
</dbReference>
<evidence type="ECO:0008006" key="9">
    <source>
        <dbReference type="Google" id="ProtNLM"/>
    </source>
</evidence>
<dbReference type="SUPFAM" id="SSF51064">
    <property type="entry name" value="Head domain of nucleotide exchange factor GrpE"/>
    <property type="match status" value="1"/>
</dbReference>
<dbReference type="GO" id="GO:0051082">
    <property type="term" value="F:unfolded protein binding"/>
    <property type="evidence" value="ECO:0007669"/>
    <property type="project" value="TreeGrafter"/>
</dbReference>
<dbReference type="InterPro" id="IPR009012">
    <property type="entry name" value="GrpE_head"/>
</dbReference>
<evidence type="ECO:0000256" key="7">
    <source>
        <dbReference type="SAM" id="MobiDB-lite"/>
    </source>
</evidence>
<dbReference type="GO" id="GO:0005829">
    <property type="term" value="C:cytosol"/>
    <property type="evidence" value="ECO:0007669"/>
    <property type="project" value="TreeGrafter"/>
</dbReference>
<comment type="caution">
    <text evidence="8">The sequence shown here is derived from an EMBL/GenBank/DDBJ whole genome shotgun (WGS) entry which is preliminary data.</text>
</comment>
<dbReference type="NCBIfam" id="NF010738">
    <property type="entry name" value="PRK14140.1"/>
    <property type="match status" value="1"/>
</dbReference>
<proteinExistence type="inferred from homology"/>
<reference evidence="8" key="1">
    <citation type="journal article" date="2015" name="Nature">
        <title>Complex archaea that bridge the gap between prokaryotes and eukaryotes.</title>
        <authorList>
            <person name="Spang A."/>
            <person name="Saw J.H."/>
            <person name="Jorgensen S.L."/>
            <person name="Zaremba-Niedzwiedzka K."/>
            <person name="Martijn J."/>
            <person name="Lind A.E."/>
            <person name="van Eijk R."/>
            <person name="Schleper C."/>
            <person name="Guy L."/>
            <person name="Ettema T.J."/>
        </authorList>
    </citation>
    <scope>NUCLEOTIDE SEQUENCE</scope>
</reference>
<feature type="compositionally biased region" description="Polar residues" evidence="7">
    <location>
        <begin position="1"/>
        <end position="11"/>
    </location>
</feature>
<dbReference type="EMBL" id="LAZR01049562">
    <property type="protein sequence ID" value="KKK89365.1"/>
    <property type="molecule type" value="Genomic_DNA"/>
</dbReference>
<dbReference type="Gene3D" id="3.90.20.20">
    <property type="match status" value="1"/>
</dbReference>
<evidence type="ECO:0000256" key="3">
    <source>
        <dbReference type="ARBA" id="ARBA00011738"/>
    </source>
</evidence>
<dbReference type="HAMAP" id="MF_01151">
    <property type="entry name" value="GrpE"/>
    <property type="match status" value="1"/>
</dbReference>
<dbReference type="NCBIfam" id="NF010737">
    <property type="entry name" value="PRK14139.1"/>
    <property type="match status" value="1"/>
</dbReference>
<accession>A0A0F8ZTV3</accession>
<dbReference type="Gene3D" id="2.30.22.10">
    <property type="entry name" value="Head domain of nucleotide exchange factor GrpE"/>
    <property type="match status" value="1"/>
</dbReference>
<gene>
    <name evidence="8" type="ORF">LCGC14_2733840</name>
</gene>
<dbReference type="NCBIfam" id="NF010749">
    <property type="entry name" value="PRK14151.1"/>
    <property type="match status" value="1"/>
</dbReference>
<dbReference type="CDD" id="cd00446">
    <property type="entry name" value="GrpE"/>
    <property type="match status" value="1"/>
</dbReference>
<dbReference type="AlphaFoldDB" id="A0A0F8ZTV3"/>
<dbReference type="GO" id="GO:0042803">
    <property type="term" value="F:protein homodimerization activity"/>
    <property type="evidence" value="ECO:0007669"/>
    <property type="project" value="InterPro"/>
</dbReference>
<dbReference type="FunFam" id="2.30.22.10:FF:000001">
    <property type="entry name" value="Protein GrpE"/>
    <property type="match status" value="1"/>
</dbReference>
<name>A0A0F8ZTV3_9ZZZZ</name>
<dbReference type="GO" id="GO:0000774">
    <property type="term" value="F:adenyl-nucleotide exchange factor activity"/>
    <property type="evidence" value="ECO:0007669"/>
    <property type="project" value="InterPro"/>
</dbReference>
<keyword evidence="6" id="KW-0143">Chaperone</keyword>
<comment type="similarity">
    <text evidence="2">Belongs to the GrpE family.</text>
</comment>
<evidence type="ECO:0000256" key="5">
    <source>
        <dbReference type="ARBA" id="ARBA00023016"/>
    </source>
</evidence>
<sequence>MSTEENNSQETGAEELQPEALETEQSPIEGEAPEVEGDLAQLKTELEAAKDQVLRAQAEMQNLRRRAERDVENAHKYALDKFVGELLPVVDNLERTIQTMNDNNDNFEVLSEGIELTLKSFQDVLARFKVEAIDPKGEVFNPEFHQAMSMLEMPGQAPNTVVDVFQKGYTLNGRLVRPAMVVVAKAVPNNTGEG</sequence>
<comment type="subunit">
    <text evidence="3">Homodimer.</text>
</comment>
<evidence type="ECO:0000256" key="1">
    <source>
        <dbReference type="ARBA" id="ARBA00004496"/>
    </source>
</evidence>
<comment type="subcellular location">
    <subcellularLocation>
        <location evidence="1">Cytoplasm</location>
    </subcellularLocation>
</comment>
<evidence type="ECO:0000256" key="4">
    <source>
        <dbReference type="ARBA" id="ARBA00022490"/>
    </source>
</evidence>
<keyword evidence="4" id="KW-0963">Cytoplasm</keyword>
<dbReference type="GO" id="GO:0006457">
    <property type="term" value="P:protein folding"/>
    <property type="evidence" value="ECO:0007669"/>
    <property type="project" value="InterPro"/>
</dbReference>
<dbReference type="PROSITE" id="PS01071">
    <property type="entry name" value="GRPE"/>
    <property type="match status" value="1"/>
</dbReference>
<dbReference type="PANTHER" id="PTHR21237:SF23">
    <property type="entry name" value="GRPE PROTEIN HOMOLOG, MITOCHONDRIAL"/>
    <property type="match status" value="1"/>
</dbReference>
<dbReference type="NCBIfam" id="NF010748">
    <property type="entry name" value="PRK14150.1"/>
    <property type="match status" value="1"/>
</dbReference>
<evidence type="ECO:0000256" key="2">
    <source>
        <dbReference type="ARBA" id="ARBA00009054"/>
    </source>
</evidence>
<dbReference type="PANTHER" id="PTHR21237">
    <property type="entry name" value="GRPE PROTEIN"/>
    <property type="match status" value="1"/>
</dbReference>
<organism evidence="8">
    <name type="scientific">marine sediment metagenome</name>
    <dbReference type="NCBI Taxonomy" id="412755"/>
    <lineage>
        <taxon>unclassified sequences</taxon>
        <taxon>metagenomes</taxon>
        <taxon>ecological metagenomes</taxon>
    </lineage>
</organism>
<dbReference type="InterPro" id="IPR000740">
    <property type="entry name" value="GrpE"/>
</dbReference>
<dbReference type="InterPro" id="IPR013805">
    <property type="entry name" value="GrpE_CC"/>
</dbReference>
<dbReference type="SUPFAM" id="SSF58014">
    <property type="entry name" value="Coiled-coil domain of nucleotide exchange factor GrpE"/>
    <property type="match status" value="1"/>
</dbReference>
<evidence type="ECO:0000313" key="8">
    <source>
        <dbReference type="EMBL" id="KKK89365.1"/>
    </source>
</evidence>
<keyword evidence="5" id="KW-0346">Stress response</keyword>